<keyword evidence="4" id="KW-1185">Reference proteome</keyword>
<dbReference type="EMBL" id="CAXHTA020000002">
    <property type="protein sequence ID" value="CAL5219505.1"/>
    <property type="molecule type" value="Genomic_DNA"/>
</dbReference>
<dbReference type="InterPro" id="IPR017395">
    <property type="entry name" value="Chlorophyllase-like"/>
</dbReference>
<dbReference type="Gene3D" id="3.40.50.1820">
    <property type="entry name" value="alpha/beta hydrolase"/>
    <property type="match status" value="1"/>
</dbReference>
<evidence type="ECO:0000256" key="1">
    <source>
        <dbReference type="SAM" id="MobiDB-lite"/>
    </source>
</evidence>
<accession>A0ABP1FHT3</accession>
<protein>
    <submittedName>
        <fullName evidence="3">G1347 protein</fullName>
    </submittedName>
</protein>
<feature type="chain" id="PRO_5046649655" evidence="2">
    <location>
        <begin position="23"/>
        <end position="360"/>
    </location>
</feature>
<name>A0ABP1FHT3_9CHLO</name>
<evidence type="ECO:0000313" key="3">
    <source>
        <dbReference type="EMBL" id="CAL5219505.1"/>
    </source>
</evidence>
<dbReference type="Proteomes" id="UP001497392">
    <property type="component" value="Unassembled WGS sequence"/>
</dbReference>
<dbReference type="SUPFAM" id="SSF53474">
    <property type="entry name" value="alpha/beta-Hydrolases"/>
    <property type="match status" value="1"/>
</dbReference>
<dbReference type="PANTHER" id="PTHR33428">
    <property type="entry name" value="CHLOROPHYLLASE-2, CHLOROPLASTIC"/>
    <property type="match status" value="1"/>
</dbReference>
<sequence>MRLLSSIAAVAAVAAATCTVMAKECQYCSSGPCVPTEVLNASYQTHVDPGKNAKLSLTVTIPGNCQSIQGPYPVILYLNGFQARSGFYRAYAERMASWGYLVIQYNLPLFWIIPDANEVKYLEGILEWLDLQNADEASALHGSVDMTRIGTAGHSRGAKLACLQFAGNQRIKATYLVDPVDNTKRTPEGEDYPSGVKALKQLGKPVGISGAGIVGRCNPEGSNYQDFYGASAGKSWLTVVNRSSHTEFLDAGPILNRVIAGLCGASGRNSFQETLRLTAPPLLAFMDSQLRAEDPDAQQRVTDFYRFIDAEEAEDRVQFSIKPGTTRGTEEQPIAGRQHSAGQQGPSDILNAEPELAISE</sequence>
<dbReference type="InterPro" id="IPR029058">
    <property type="entry name" value="AB_hydrolase_fold"/>
</dbReference>
<comment type="caution">
    <text evidence="3">The sequence shown here is derived from an EMBL/GenBank/DDBJ whole genome shotgun (WGS) entry which is preliminary data.</text>
</comment>
<proteinExistence type="predicted"/>
<evidence type="ECO:0000313" key="4">
    <source>
        <dbReference type="Proteomes" id="UP001497392"/>
    </source>
</evidence>
<evidence type="ECO:0000256" key="2">
    <source>
        <dbReference type="SAM" id="SignalP"/>
    </source>
</evidence>
<reference evidence="3 4" key="1">
    <citation type="submission" date="2024-06" db="EMBL/GenBank/DDBJ databases">
        <authorList>
            <person name="Kraege A."/>
            <person name="Thomma B."/>
        </authorList>
    </citation>
    <scope>NUCLEOTIDE SEQUENCE [LARGE SCALE GENOMIC DNA]</scope>
</reference>
<dbReference type="Pfam" id="PF07224">
    <property type="entry name" value="Chlorophyllase"/>
    <property type="match status" value="1"/>
</dbReference>
<gene>
    <name evidence="3" type="primary">g1347</name>
    <name evidence="3" type="ORF">VP750_LOCUS1164</name>
</gene>
<dbReference type="PANTHER" id="PTHR33428:SF14">
    <property type="entry name" value="CARBOXYLESTERASE TYPE B DOMAIN-CONTAINING PROTEIN"/>
    <property type="match status" value="1"/>
</dbReference>
<organism evidence="3 4">
    <name type="scientific">Coccomyxa viridis</name>
    <dbReference type="NCBI Taxonomy" id="1274662"/>
    <lineage>
        <taxon>Eukaryota</taxon>
        <taxon>Viridiplantae</taxon>
        <taxon>Chlorophyta</taxon>
        <taxon>core chlorophytes</taxon>
        <taxon>Trebouxiophyceae</taxon>
        <taxon>Trebouxiophyceae incertae sedis</taxon>
        <taxon>Coccomyxaceae</taxon>
        <taxon>Coccomyxa</taxon>
    </lineage>
</organism>
<keyword evidence="2" id="KW-0732">Signal</keyword>
<feature type="signal peptide" evidence="2">
    <location>
        <begin position="1"/>
        <end position="22"/>
    </location>
</feature>
<feature type="region of interest" description="Disordered" evidence="1">
    <location>
        <begin position="316"/>
        <end position="360"/>
    </location>
</feature>